<keyword evidence="8" id="KW-0378">Hydrolase</keyword>
<keyword evidence="8" id="KW-0347">Helicase</keyword>
<evidence type="ECO:0000313" key="8">
    <source>
        <dbReference type="EMBL" id="MBS2963835.1"/>
    </source>
</evidence>
<dbReference type="Proteomes" id="UP000677913">
    <property type="component" value="Unassembled WGS sequence"/>
</dbReference>
<dbReference type="SMART" id="SM00490">
    <property type="entry name" value="HELICc"/>
    <property type="match status" value="1"/>
</dbReference>
<evidence type="ECO:0000256" key="3">
    <source>
        <dbReference type="ARBA" id="ARBA00023125"/>
    </source>
</evidence>
<dbReference type="AlphaFoldDB" id="A0A8J8BCT1"/>
<dbReference type="InterPro" id="IPR027417">
    <property type="entry name" value="P-loop_NTPase"/>
</dbReference>
<dbReference type="Pfam" id="PF00270">
    <property type="entry name" value="DEAD"/>
    <property type="match status" value="1"/>
</dbReference>
<evidence type="ECO:0000256" key="2">
    <source>
        <dbReference type="ARBA" id="ARBA00022840"/>
    </source>
</evidence>
<keyword evidence="2" id="KW-0067">ATP-binding</keyword>
<evidence type="ECO:0000259" key="6">
    <source>
        <dbReference type="PROSITE" id="PS51192"/>
    </source>
</evidence>
<dbReference type="SUPFAM" id="SSF52540">
    <property type="entry name" value="P-loop containing nucleoside triphosphate hydrolases"/>
    <property type="match status" value="1"/>
</dbReference>
<dbReference type="InterPro" id="IPR001650">
    <property type="entry name" value="Helicase_C-like"/>
</dbReference>
<dbReference type="PROSITE" id="PS51194">
    <property type="entry name" value="HELICASE_CTER"/>
    <property type="match status" value="1"/>
</dbReference>
<evidence type="ECO:0000259" key="7">
    <source>
        <dbReference type="PROSITE" id="PS51194"/>
    </source>
</evidence>
<dbReference type="GO" id="GO:0005737">
    <property type="term" value="C:cytoplasm"/>
    <property type="evidence" value="ECO:0007669"/>
    <property type="project" value="TreeGrafter"/>
</dbReference>
<dbReference type="NCBIfam" id="NF041063">
    <property type="entry name" value="DpdF"/>
    <property type="match status" value="1"/>
</dbReference>
<feature type="compositionally biased region" description="Basic and acidic residues" evidence="5">
    <location>
        <begin position="7"/>
        <end position="20"/>
    </location>
</feature>
<organism evidence="8 9">
    <name type="scientific">Actinocrinis puniceicyclus</name>
    <dbReference type="NCBI Taxonomy" id="977794"/>
    <lineage>
        <taxon>Bacteria</taxon>
        <taxon>Bacillati</taxon>
        <taxon>Actinomycetota</taxon>
        <taxon>Actinomycetes</taxon>
        <taxon>Catenulisporales</taxon>
        <taxon>Actinospicaceae</taxon>
        <taxon>Actinocrinis</taxon>
    </lineage>
</organism>
<gene>
    <name evidence="8" type="ORF">KGA66_12310</name>
</gene>
<dbReference type="GO" id="GO:0000724">
    <property type="term" value="P:double-strand break repair via homologous recombination"/>
    <property type="evidence" value="ECO:0007669"/>
    <property type="project" value="TreeGrafter"/>
</dbReference>
<dbReference type="InterPro" id="IPR014001">
    <property type="entry name" value="Helicase_ATP-bd"/>
</dbReference>
<dbReference type="GO" id="GO:0005694">
    <property type="term" value="C:chromosome"/>
    <property type="evidence" value="ECO:0007669"/>
    <property type="project" value="TreeGrafter"/>
</dbReference>
<dbReference type="SMART" id="SM00487">
    <property type="entry name" value="DEXDc"/>
    <property type="match status" value="1"/>
</dbReference>
<dbReference type="PROSITE" id="PS51192">
    <property type="entry name" value="HELICASE_ATP_BIND_1"/>
    <property type="match status" value="1"/>
</dbReference>
<sequence>MVELSLEEARHGDPRLDRRLKTDDYSPADVAVMLRSNAVAAGYRPLRLPDELAQKYGADNWRLHGLNLTGSTVTAERWYPEWLDHHGSIPPDEAPSRRTQRRTDASVPADPFYEQLCGFPRYRTVGQRDALRAVAVADAGDTVICALPTASGKSDVILTRALRQRPRQTVIIVPTVALAVDLEQRVQDRLGSDDRYAYHGDLESVEKERICTGIEDGSQWLTITSPEAACSSLARPLKAAAEHGRLDLIAVDEAHIVAEWGDDFRPAFHTFAALRRTLIEVSPAHLAPVTALLSGTLDSYGLASLKRLFAGRSTVLVCAQSTRPEPAWWSAKCDDEQQKRDRLIEAMCRLPRPALIYVSLHTSSRSSNTATVLAWLKQAGFAAAAAIDSRSKARQRHDAVRGLRLAGESRDDLDVVVATSSFGLGIDIDDIRTVIHLCVPESVDRLYQEVGRSGRDGHATASLVLWTDADQLVADDLARARLIGADKAWQRWSSMRGRGAWESDRLTVNLTAAHAGVRYPWSDANLYWNTQTLAAMERAGMIRRYWPEPAQTPQDADDDELARFFDGQRTAAMLEILDSDISDESVFRRRFQHGRQASHAATTAALDAAVHVLQSRPQCTSRYLASRYELGDSDGNVFPMTVACGGCPVCRREGTRPFDAPALTTMASGQVMRTADDRLRSLAPEGRLSVRTDGLDPRAERTLLARLARHGVITLIAPRPDMVATSGANGPWWMENVRDWSVNSDEPWRVPTALWVDATVDDDVLELALSRLAKQTFGVLIVPPDRIDPANTKQYLHEAWTPTYSIDDLLRRL</sequence>
<comment type="caution">
    <text evidence="8">The sequence shown here is derived from an EMBL/GenBank/DDBJ whole genome shotgun (WGS) entry which is preliminary data.</text>
</comment>
<dbReference type="GO" id="GO:0005524">
    <property type="term" value="F:ATP binding"/>
    <property type="evidence" value="ECO:0007669"/>
    <property type="project" value="UniProtKB-KW"/>
</dbReference>
<dbReference type="InterPro" id="IPR011545">
    <property type="entry name" value="DEAD/DEAH_box_helicase_dom"/>
</dbReference>
<keyword evidence="9" id="KW-1185">Reference proteome</keyword>
<evidence type="ECO:0000256" key="1">
    <source>
        <dbReference type="ARBA" id="ARBA00022741"/>
    </source>
</evidence>
<dbReference type="EMBL" id="JAGSXH010000035">
    <property type="protein sequence ID" value="MBS2963835.1"/>
    <property type="molecule type" value="Genomic_DNA"/>
</dbReference>
<keyword evidence="1" id="KW-0547">Nucleotide-binding</keyword>
<keyword evidence="4" id="KW-0413">Isomerase</keyword>
<evidence type="ECO:0000256" key="4">
    <source>
        <dbReference type="ARBA" id="ARBA00023235"/>
    </source>
</evidence>
<dbReference type="GO" id="GO:0043138">
    <property type="term" value="F:3'-5' DNA helicase activity"/>
    <property type="evidence" value="ECO:0007669"/>
    <property type="project" value="TreeGrafter"/>
</dbReference>
<evidence type="ECO:0000256" key="5">
    <source>
        <dbReference type="SAM" id="MobiDB-lite"/>
    </source>
</evidence>
<reference evidence="8" key="1">
    <citation type="submission" date="2021-04" db="EMBL/GenBank/DDBJ databases">
        <title>Genome based classification of Actinospica acidithermotolerans sp. nov., an actinobacterium isolated from an Indonesian hot spring.</title>
        <authorList>
            <person name="Kusuma A.B."/>
            <person name="Putra K.E."/>
            <person name="Nafisah S."/>
            <person name="Loh J."/>
            <person name="Nouioui I."/>
            <person name="Goodfellow M."/>
        </authorList>
    </citation>
    <scope>NUCLEOTIDE SEQUENCE</scope>
    <source>
        <strain evidence="8">DSM 45618</strain>
    </source>
</reference>
<evidence type="ECO:0000313" key="9">
    <source>
        <dbReference type="Proteomes" id="UP000677913"/>
    </source>
</evidence>
<dbReference type="GO" id="GO:0003677">
    <property type="term" value="F:DNA binding"/>
    <property type="evidence" value="ECO:0007669"/>
    <property type="project" value="UniProtKB-KW"/>
</dbReference>
<feature type="domain" description="Helicase C-terminal" evidence="7">
    <location>
        <begin position="342"/>
        <end position="511"/>
    </location>
</feature>
<dbReference type="PANTHER" id="PTHR13710">
    <property type="entry name" value="DNA HELICASE RECQ FAMILY MEMBER"/>
    <property type="match status" value="1"/>
</dbReference>
<proteinExistence type="predicted"/>
<name>A0A8J8BCT1_9ACTN</name>
<dbReference type="Pfam" id="PF00271">
    <property type="entry name" value="Helicase_C"/>
    <property type="match status" value="1"/>
</dbReference>
<keyword evidence="3" id="KW-0238">DNA-binding</keyword>
<feature type="domain" description="Helicase ATP-binding" evidence="6">
    <location>
        <begin position="134"/>
        <end position="315"/>
    </location>
</feature>
<accession>A0A8J8BCT1</accession>
<feature type="region of interest" description="Disordered" evidence="5">
    <location>
        <begin position="1"/>
        <end position="20"/>
    </location>
</feature>
<dbReference type="PANTHER" id="PTHR13710:SF153">
    <property type="entry name" value="RECQ-LIKE DNA HELICASE BLM"/>
    <property type="match status" value="1"/>
</dbReference>
<dbReference type="Gene3D" id="3.40.50.300">
    <property type="entry name" value="P-loop containing nucleotide triphosphate hydrolases"/>
    <property type="match status" value="2"/>
</dbReference>
<protein>
    <submittedName>
        <fullName evidence="8">DEAD/DEAH box helicase</fullName>
    </submittedName>
</protein>
<dbReference type="RefSeq" id="WP_211467893.1">
    <property type="nucleotide sequence ID" value="NZ_JAGSXH010000035.1"/>
</dbReference>
<dbReference type="GO" id="GO:0009378">
    <property type="term" value="F:four-way junction helicase activity"/>
    <property type="evidence" value="ECO:0007669"/>
    <property type="project" value="TreeGrafter"/>
</dbReference>